<evidence type="ECO:0000313" key="1">
    <source>
        <dbReference type="EMBL" id="JAA91324.1"/>
    </source>
</evidence>
<reference evidence="1" key="2">
    <citation type="submission" date="2013-05" db="EMBL/GenBank/DDBJ databases">
        <authorList>
            <person name="Carter J.-M."/>
            <person name="Baker S.C."/>
            <person name="Pink R."/>
            <person name="Carter D.R.F."/>
            <person name="Collins A."/>
            <person name="Tomlin J."/>
            <person name="Gibbs M."/>
            <person name="Breuker C.J."/>
        </authorList>
    </citation>
    <scope>NUCLEOTIDE SEQUENCE</scope>
    <source>
        <tissue evidence="1">Ovary</tissue>
    </source>
</reference>
<name>S4PK07_9NEOP</name>
<dbReference type="SUPFAM" id="SSF158702">
    <property type="entry name" value="Sec63 N-terminal domain-like"/>
    <property type="match status" value="1"/>
</dbReference>
<reference evidence="1" key="1">
    <citation type="journal article" date="2013" name="BMC Genomics">
        <title>Unscrambling butterfly oogenesis.</title>
        <authorList>
            <person name="Carter J.M."/>
            <person name="Baker S.C."/>
            <person name="Pink R."/>
            <person name="Carter D.R."/>
            <person name="Collins A."/>
            <person name="Tomlin J."/>
            <person name="Gibbs M."/>
            <person name="Breuker C.J."/>
        </authorList>
    </citation>
    <scope>NUCLEOTIDE SEQUENCE</scope>
    <source>
        <tissue evidence="1">Ovary</tissue>
    </source>
</reference>
<proteinExistence type="predicted"/>
<accession>S4PK07</accession>
<dbReference type="AlphaFoldDB" id="S4PK07"/>
<protein>
    <submittedName>
        <fullName evidence="1">DNA polymerase theta</fullName>
    </submittedName>
</protein>
<dbReference type="EMBL" id="GAIX01001236">
    <property type="protein sequence ID" value="JAA91324.1"/>
    <property type="molecule type" value="Transcribed_RNA"/>
</dbReference>
<sequence>MELPAVKRARALQLVRAGYKRIEDIAKASVDELANNVAHLSRSAADHLISAARVMLIEKVENLRAEAEDVMEELKL</sequence>
<dbReference type="Gene3D" id="1.10.150.20">
    <property type="entry name" value="5' to 3' exonuclease, C-terminal subdomain"/>
    <property type="match status" value="1"/>
</dbReference>
<organism evidence="1">
    <name type="scientific">Pararge aegeria</name>
    <name type="common">speckled wood butterfly</name>
    <dbReference type="NCBI Taxonomy" id="116150"/>
    <lineage>
        <taxon>Eukaryota</taxon>
        <taxon>Metazoa</taxon>
        <taxon>Ecdysozoa</taxon>
        <taxon>Arthropoda</taxon>
        <taxon>Hexapoda</taxon>
        <taxon>Insecta</taxon>
        <taxon>Pterygota</taxon>
        <taxon>Neoptera</taxon>
        <taxon>Endopterygota</taxon>
        <taxon>Lepidoptera</taxon>
        <taxon>Glossata</taxon>
        <taxon>Ditrysia</taxon>
        <taxon>Papilionoidea</taxon>
        <taxon>Nymphalidae</taxon>
        <taxon>Satyrinae</taxon>
        <taxon>Satyrini</taxon>
        <taxon>Parargina</taxon>
        <taxon>Pararge</taxon>
    </lineage>
</organism>